<dbReference type="Gene3D" id="1.10.510.10">
    <property type="entry name" value="Transferase(Phosphotransferase) domain 1"/>
    <property type="match status" value="1"/>
</dbReference>
<keyword evidence="1" id="KW-0808">Transferase</keyword>
<organism evidence="8 9">
    <name type="scientific">Linnemannia elongata AG-77</name>
    <dbReference type="NCBI Taxonomy" id="1314771"/>
    <lineage>
        <taxon>Eukaryota</taxon>
        <taxon>Fungi</taxon>
        <taxon>Fungi incertae sedis</taxon>
        <taxon>Mucoromycota</taxon>
        <taxon>Mortierellomycotina</taxon>
        <taxon>Mortierellomycetes</taxon>
        <taxon>Mortierellales</taxon>
        <taxon>Mortierellaceae</taxon>
        <taxon>Linnemannia</taxon>
    </lineage>
</organism>
<evidence type="ECO:0000256" key="6">
    <source>
        <dbReference type="SAM" id="MobiDB-lite"/>
    </source>
</evidence>
<dbReference type="GO" id="GO:0005737">
    <property type="term" value="C:cytoplasm"/>
    <property type="evidence" value="ECO:0007669"/>
    <property type="project" value="TreeGrafter"/>
</dbReference>
<dbReference type="Pfam" id="PF00069">
    <property type="entry name" value="Pkinase"/>
    <property type="match status" value="1"/>
</dbReference>
<dbReference type="GO" id="GO:0004709">
    <property type="term" value="F:MAP kinase kinase kinase activity"/>
    <property type="evidence" value="ECO:0007669"/>
    <property type="project" value="TreeGrafter"/>
</dbReference>
<name>A0A197KC91_9FUNG</name>
<dbReference type="InterPro" id="IPR000719">
    <property type="entry name" value="Prot_kinase_dom"/>
</dbReference>
<feature type="compositionally biased region" description="Basic residues" evidence="6">
    <location>
        <begin position="1934"/>
        <end position="1945"/>
    </location>
</feature>
<feature type="region of interest" description="Disordered" evidence="6">
    <location>
        <begin position="1206"/>
        <end position="1251"/>
    </location>
</feature>
<feature type="region of interest" description="Disordered" evidence="6">
    <location>
        <begin position="1560"/>
        <end position="1637"/>
    </location>
</feature>
<dbReference type="PROSITE" id="PS50011">
    <property type="entry name" value="PROTEIN_KINASE_DOM"/>
    <property type="match status" value="1"/>
</dbReference>
<dbReference type="Gene3D" id="1.25.10.10">
    <property type="entry name" value="Leucine-rich Repeat Variant"/>
    <property type="match status" value="3"/>
</dbReference>
<evidence type="ECO:0000256" key="2">
    <source>
        <dbReference type="ARBA" id="ARBA00022741"/>
    </source>
</evidence>
<feature type="region of interest" description="Disordered" evidence="6">
    <location>
        <begin position="1689"/>
        <end position="1977"/>
    </location>
</feature>
<evidence type="ECO:0000313" key="8">
    <source>
        <dbReference type="EMBL" id="OAQ34311.1"/>
    </source>
</evidence>
<gene>
    <name evidence="8" type="ORF">K457DRAFT_14708</name>
</gene>
<feature type="domain" description="Protein kinase" evidence="7">
    <location>
        <begin position="11"/>
        <end position="260"/>
    </location>
</feature>
<reference evidence="8 9" key="1">
    <citation type="submission" date="2016-05" db="EMBL/GenBank/DDBJ databases">
        <title>Genome sequencing reveals origins of a unique bacterial endosymbiosis in the earliest lineages of terrestrial Fungi.</title>
        <authorList>
            <consortium name="DOE Joint Genome Institute"/>
            <person name="Uehling J."/>
            <person name="Gryganskyi A."/>
            <person name="Hameed K."/>
            <person name="Tschaplinski T."/>
            <person name="Misztal P."/>
            <person name="Wu S."/>
            <person name="Desiro A."/>
            <person name="Vande Pol N."/>
            <person name="Du Z.-Y."/>
            <person name="Zienkiewicz A."/>
            <person name="Zienkiewicz K."/>
            <person name="Morin E."/>
            <person name="Tisserant E."/>
            <person name="Splivallo R."/>
            <person name="Hainaut M."/>
            <person name="Henrissat B."/>
            <person name="Ohm R."/>
            <person name="Kuo A."/>
            <person name="Yan J."/>
            <person name="Lipzen A."/>
            <person name="Nolan M."/>
            <person name="Labutti K."/>
            <person name="Barry K."/>
            <person name="Goldstein A."/>
            <person name="Labbe J."/>
            <person name="Schadt C."/>
            <person name="Tuskan G."/>
            <person name="Grigoriev I."/>
            <person name="Martin F."/>
            <person name="Vilgalys R."/>
            <person name="Bonito G."/>
        </authorList>
    </citation>
    <scope>NUCLEOTIDE SEQUENCE [LARGE SCALE GENOMIC DNA]</scope>
    <source>
        <strain evidence="8 9">AG-77</strain>
    </source>
</reference>
<feature type="region of interest" description="Disordered" evidence="6">
    <location>
        <begin position="1276"/>
        <end position="1354"/>
    </location>
</feature>
<feature type="binding site" evidence="5">
    <location>
        <position position="39"/>
    </location>
    <ligand>
        <name>ATP</name>
        <dbReference type="ChEBI" id="CHEBI:30616"/>
    </ligand>
</feature>
<keyword evidence="3" id="KW-0418">Kinase</keyword>
<dbReference type="EMBL" id="KV442018">
    <property type="protein sequence ID" value="OAQ34311.1"/>
    <property type="molecule type" value="Genomic_DNA"/>
</dbReference>
<feature type="region of interest" description="Disordered" evidence="6">
    <location>
        <begin position="449"/>
        <end position="468"/>
    </location>
</feature>
<feature type="compositionally biased region" description="Acidic residues" evidence="6">
    <location>
        <begin position="1154"/>
        <end position="1164"/>
    </location>
</feature>
<dbReference type="GO" id="GO:0005524">
    <property type="term" value="F:ATP binding"/>
    <property type="evidence" value="ECO:0007669"/>
    <property type="project" value="UniProtKB-UniRule"/>
</dbReference>
<feature type="compositionally biased region" description="Acidic residues" evidence="6">
    <location>
        <begin position="1731"/>
        <end position="1744"/>
    </location>
</feature>
<feature type="compositionally biased region" description="Acidic residues" evidence="6">
    <location>
        <begin position="1483"/>
        <end position="1524"/>
    </location>
</feature>
<dbReference type="InterPro" id="IPR016024">
    <property type="entry name" value="ARM-type_fold"/>
</dbReference>
<dbReference type="PANTHER" id="PTHR48016:SF4">
    <property type="entry name" value="PROTEIN KINASE DOMAIN-CONTAINING PROTEIN"/>
    <property type="match status" value="1"/>
</dbReference>
<feature type="region of interest" description="Disordered" evidence="6">
    <location>
        <begin position="1143"/>
        <end position="1164"/>
    </location>
</feature>
<keyword evidence="9" id="KW-1185">Reference proteome</keyword>
<feature type="compositionally biased region" description="Acidic residues" evidence="6">
    <location>
        <begin position="1816"/>
        <end position="1847"/>
    </location>
</feature>
<evidence type="ECO:0000259" key="7">
    <source>
        <dbReference type="PROSITE" id="PS50011"/>
    </source>
</evidence>
<evidence type="ECO:0000256" key="3">
    <source>
        <dbReference type="ARBA" id="ARBA00022777"/>
    </source>
</evidence>
<feature type="compositionally biased region" description="Low complexity" evidence="6">
    <location>
        <begin position="1946"/>
        <end position="1977"/>
    </location>
</feature>
<evidence type="ECO:0000256" key="4">
    <source>
        <dbReference type="ARBA" id="ARBA00022840"/>
    </source>
</evidence>
<feature type="compositionally biased region" description="Low complexity" evidence="6">
    <location>
        <begin position="1594"/>
        <end position="1613"/>
    </location>
</feature>
<feature type="compositionally biased region" description="Low complexity" evidence="6">
    <location>
        <begin position="1344"/>
        <end position="1354"/>
    </location>
</feature>
<proteinExistence type="predicted"/>
<evidence type="ECO:0000256" key="1">
    <source>
        <dbReference type="ARBA" id="ARBA00022679"/>
    </source>
</evidence>
<dbReference type="SMART" id="SM00220">
    <property type="entry name" value="S_TKc"/>
    <property type="match status" value="1"/>
</dbReference>
<dbReference type="PANTHER" id="PTHR48016">
    <property type="entry name" value="MAP KINASE KINASE KINASE SSK2-RELATED-RELATED"/>
    <property type="match status" value="1"/>
</dbReference>
<evidence type="ECO:0000256" key="5">
    <source>
        <dbReference type="PROSITE-ProRule" id="PRU10141"/>
    </source>
</evidence>
<dbReference type="InterPro" id="IPR011009">
    <property type="entry name" value="Kinase-like_dom_sf"/>
</dbReference>
<feature type="region of interest" description="Disordered" evidence="6">
    <location>
        <begin position="1468"/>
        <end position="1529"/>
    </location>
</feature>
<sequence>MSSTSTRVGNIMLGNCIGKGAFGSVWRGLQDTGTTVAVKQINLSDIPSAELDNIMMEIDLLKKLNHANIVKYYGFEKTTEYLNIILEFCENGSLSSLCKNFGKLPEHLGATYITQVLDGLIYLHDQGVIHRDIKGANILATKEGVVKLADFGVATLSNDVGDMSVAGTPYWMAPEIIELSGATTASDIWSVGCTVIELLDGKPPYHDLPPMGALYRIVQDDHPPIPESVSAIVRDFLMQCFQKDCNLRVSAKKLSKHPWIQMSRKKATGSQRSREKAVPAYEEAVESVRQWNEALKGSSNRNSGRMRRMTNDKAGRSWEHGVPAITDNYHAPRPQVKDIFSASAAAAGAVAIASSGLRPFPERPPVAISPPHFHLPSNNIALNSKAIAHNNASTNKNVQNYEESSFDNNWDDDFADGALSFQIAAQGWFRDQEDEVSKTIRAIPPTAAGRQQPYVVQAESPDGSDMYDEDFEDNSQDLRLKIKMMAMEKKRRQAGSRQADGSLKASGSLAARSKAAGPHVPIDLVRSRSAPGQLVLAPPMGTSNIHNYREEEEEDFSDLFEGPESQGDAYQDEGLTLQSRLSNHSWFGNDAGSDEEDPFAEVDESFDEIDMEANIAREKYTRICANIAEQFRLLENQKNKRSEKELEIICDRLMVLLAENPDARGPMMANHGAIPLLDLIENSKQPNLVLKLLNILNMVIRNDFALQENLCLVGAIPVLIKYTSKRYVKEIQLAAALFIQQICHTNSLTLQMFISCRGLSVLIEFLQGNYMTQRELVGIAINGIHSVFKLQSLTPRNDFCRLLAKQGLLDPLSATLYNTLRDPQGAAYTDKIVQVLLIFSQGDSPVKELLATRQIVHRMLSSLQNLTPSLCVMMLKCIKNISMNSNTLDVLQNASAINTLVQVLGERTNTFDTREYQDVCNHVLTTLFNLCRINKARQEEAAQAGLIPHLQQIAESSSPLKQFALPILCDMAHAGRACRNSLWHNDCLPVYLRLFKDPHWQVNAMDAVLVWLQDETADVEQILLQQTSLDLFVKAFLTAKANSFENILEPLYKIVRFSPSIARGIAVPQLFNRLLDRLAHPKAVVRSNLLRILRAIFEVHPERLQIVAKYGIAQQVARIAAEDNAVLVKELAKEILDVFEESDSEGSLSSKGDGDDEDDDEDDEVFSVSFSRNQGPNHSYDSTGGLFAAGKGFKVGAVPRALASTAAATTASSRRLRDITTSDLMPDDLDPNKRTPSQRYPQDGRFKGRSPTFQHDVEDLFQKDVDNLNIKEISGRVLRGGDDGGASASTPKGIVRSRPQLVQDSDDDLRASSPGSEDDHFFTTRLLPDSASENTGGGPSSLGKTKITTATSIPPTTTTTVRMTASTFFPPDTNQHAHQKLQAALAKEPTKTVRVGSRRQYGHQKSRSLGEILESYVAEGKEQSHRLLDGLRTEDLSESMILRREMPKIRLDLLDLDHVPFRVQQGLVHYESEEDAMDKGDGEDSGSDESQDLEEERSESESGSEEEEEAEDGSEEVEEDDEVVDQLAVGALSTISLQRMSPSPDPVVYGAVTTTSSKELAKILQDYQQGTPSPRRRSSRDSYSSYQQEHHQVEQQQQRSSPSSRSGSGSNSSDPTIRIRGPVFAPGGALPASGRRASQDSLVNIPSVPSFSAIASPAAHAGGWNRRLLDSIGTVGQDEDDDEDVSVKLMPMSRRPPPPPQMAAPVVPVAASSGPPGLQLAASQTYHAELDFSDSDDDDEDQEEAAGVGGSHRNGNGNANGYHINGNDDEYEHGRWSDQDSDSENKFATSFLVNKNANNQKTKNKGKVLQPRTPNDNEDDDRHDDDNDELEDINLSDDDDDDDDDGDATVARQWGLQTHHDMRATIAETTMIAEEDEDTEGGLGGQQLEAEEIDWAKEERRRSSSLIYTQQQQQQPPSATATTTTSDSRDGTLRRRVSRGRRHHQLSLSTASLSASASATSLLSSASSSYSSAEEPE</sequence>
<dbReference type="OrthoDB" id="8693905at2759"/>
<dbReference type="InterPro" id="IPR050538">
    <property type="entry name" value="MAP_kinase_kinase_kinase"/>
</dbReference>
<dbReference type="InterPro" id="IPR011989">
    <property type="entry name" value="ARM-like"/>
</dbReference>
<feature type="compositionally biased region" description="Low complexity" evidence="6">
    <location>
        <begin position="1909"/>
        <end position="1926"/>
    </location>
</feature>
<dbReference type="SUPFAM" id="SSF48371">
    <property type="entry name" value="ARM repeat"/>
    <property type="match status" value="1"/>
</dbReference>
<keyword evidence="2 5" id="KW-0547">Nucleotide-binding</keyword>
<accession>A0A197KC91</accession>
<protein>
    <recommendedName>
        <fullName evidence="7">Protein kinase domain-containing protein</fullName>
    </recommendedName>
</protein>
<feature type="region of interest" description="Disordered" evidence="6">
    <location>
        <begin position="489"/>
        <end position="517"/>
    </location>
</feature>
<dbReference type="Proteomes" id="UP000078512">
    <property type="component" value="Unassembled WGS sequence"/>
</dbReference>
<dbReference type="CDD" id="cd06627">
    <property type="entry name" value="STKc_Cdc7_like"/>
    <property type="match status" value="1"/>
</dbReference>
<evidence type="ECO:0000313" key="9">
    <source>
        <dbReference type="Proteomes" id="UP000078512"/>
    </source>
</evidence>
<dbReference type="SUPFAM" id="SSF56112">
    <property type="entry name" value="Protein kinase-like (PK-like)"/>
    <property type="match status" value="1"/>
</dbReference>
<dbReference type="STRING" id="1314771.A0A197KC91"/>
<keyword evidence="4 5" id="KW-0067">ATP-binding</keyword>
<dbReference type="FunFam" id="1.25.10.10:FF:000583">
    <property type="entry name" value="MAP3K epsilon protein kinase 1"/>
    <property type="match status" value="1"/>
</dbReference>
<dbReference type="PROSITE" id="PS00107">
    <property type="entry name" value="PROTEIN_KINASE_ATP"/>
    <property type="match status" value="1"/>
</dbReference>
<dbReference type="InterPro" id="IPR017441">
    <property type="entry name" value="Protein_kinase_ATP_BS"/>
</dbReference>
<feature type="compositionally biased region" description="Low complexity" evidence="6">
    <location>
        <begin position="1703"/>
        <end position="1717"/>
    </location>
</feature>